<feature type="region of interest" description="Disordered" evidence="14">
    <location>
        <begin position="1"/>
        <end position="31"/>
    </location>
</feature>
<dbReference type="GO" id="GO:0035097">
    <property type="term" value="C:histone methyltransferase complex"/>
    <property type="evidence" value="ECO:0000318"/>
    <property type="project" value="GO_Central"/>
</dbReference>
<dbReference type="InterPro" id="IPR034732">
    <property type="entry name" value="EPHD"/>
</dbReference>
<protein>
    <submittedName>
        <fullName evidence="20">Uncharacterized protein LOC104588505 isoform X1</fullName>
    </submittedName>
</protein>
<evidence type="ECO:0000259" key="17">
    <source>
        <dbReference type="PROSITE" id="PS50868"/>
    </source>
</evidence>
<dbReference type="Gene3D" id="2.170.270.10">
    <property type="entry name" value="SET domain"/>
    <property type="match status" value="1"/>
</dbReference>
<evidence type="ECO:0000256" key="2">
    <source>
        <dbReference type="ARBA" id="ARBA00022603"/>
    </source>
</evidence>
<feature type="domain" description="PHD-type" evidence="15">
    <location>
        <begin position="1667"/>
        <end position="1717"/>
    </location>
</feature>
<evidence type="ECO:0000256" key="8">
    <source>
        <dbReference type="ARBA" id="ARBA00022833"/>
    </source>
</evidence>
<keyword evidence="8" id="KW-0862">Zinc</keyword>
<dbReference type="Pfam" id="PF00856">
    <property type="entry name" value="SET"/>
    <property type="match status" value="1"/>
</dbReference>
<evidence type="ECO:0000259" key="16">
    <source>
        <dbReference type="PROSITE" id="PS50280"/>
    </source>
</evidence>
<dbReference type="Pfam" id="PF13831">
    <property type="entry name" value="PHD_2"/>
    <property type="match status" value="1"/>
</dbReference>
<evidence type="ECO:0000256" key="9">
    <source>
        <dbReference type="ARBA" id="ARBA00022853"/>
    </source>
</evidence>
<feature type="region of interest" description="Disordered" evidence="14">
    <location>
        <begin position="1761"/>
        <end position="1791"/>
    </location>
</feature>
<accession>A0A1U7YWA3</accession>
<dbReference type="Pfam" id="PF13832">
    <property type="entry name" value="zf-HC5HC2H_2"/>
    <property type="match status" value="1"/>
</dbReference>
<dbReference type="FunFam" id="3.30.40.10:FF:000484">
    <property type="entry name" value="Histone-lysine N-methyltransferase ATX4"/>
    <property type="match status" value="1"/>
</dbReference>
<feature type="domain" description="Post-SET" evidence="17">
    <location>
        <begin position="2165"/>
        <end position="2181"/>
    </location>
</feature>
<dbReference type="PANTHER" id="PTHR45838">
    <property type="entry name" value="HISTONE-LYSINE-N-METHYLTRANSFERASE 2 KMT2 FAMILY MEMBER"/>
    <property type="match status" value="1"/>
</dbReference>
<dbReference type="SMART" id="SM00317">
    <property type="entry name" value="SET"/>
    <property type="match status" value="1"/>
</dbReference>
<evidence type="ECO:0000313" key="19">
    <source>
        <dbReference type="Proteomes" id="UP000189703"/>
    </source>
</evidence>
<comment type="subcellular location">
    <subcellularLocation>
        <location evidence="1">Nucleus</location>
    </subcellularLocation>
</comment>
<dbReference type="GO" id="GO:0008270">
    <property type="term" value="F:zinc ion binding"/>
    <property type="evidence" value="ECO:0007669"/>
    <property type="project" value="UniProtKB-KW"/>
</dbReference>
<evidence type="ECO:0000256" key="1">
    <source>
        <dbReference type="ARBA" id="ARBA00004123"/>
    </source>
</evidence>
<evidence type="ECO:0000259" key="18">
    <source>
        <dbReference type="PROSITE" id="PS51805"/>
    </source>
</evidence>
<keyword evidence="7 13" id="KW-0863">Zinc-finger</keyword>
<feature type="compositionally biased region" description="Low complexity" evidence="14">
    <location>
        <begin position="1"/>
        <end position="30"/>
    </location>
</feature>
<dbReference type="PROSITE" id="PS50868">
    <property type="entry name" value="POST_SET"/>
    <property type="match status" value="1"/>
</dbReference>
<reference evidence="20" key="1">
    <citation type="submission" date="2025-08" db="UniProtKB">
        <authorList>
            <consortium name="RefSeq"/>
        </authorList>
    </citation>
    <scope>IDENTIFICATION</scope>
</reference>
<evidence type="ECO:0000256" key="3">
    <source>
        <dbReference type="ARBA" id="ARBA00022679"/>
    </source>
</evidence>
<dbReference type="SMART" id="SM00249">
    <property type="entry name" value="PHD"/>
    <property type="match status" value="2"/>
</dbReference>
<dbReference type="InterPro" id="IPR046341">
    <property type="entry name" value="SET_dom_sf"/>
</dbReference>
<dbReference type="eggNOG" id="KOG0955">
    <property type="taxonomic scope" value="Eukaryota"/>
</dbReference>
<dbReference type="SUPFAM" id="SSF57903">
    <property type="entry name" value="FYVE/PHD zinc finger"/>
    <property type="match status" value="1"/>
</dbReference>
<dbReference type="Gene3D" id="3.30.40.10">
    <property type="entry name" value="Zinc/RING finger domain, C3HC4 (zinc finger)"/>
    <property type="match status" value="2"/>
</dbReference>
<evidence type="ECO:0000256" key="5">
    <source>
        <dbReference type="ARBA" id="ARBA00022723"/>
    </source>
</evidence>
<dbReference type="InterPro" id="IPR032308">
    <property type="entry name" value="TDBD"/>
</dbReference>
<keyword evidence="5" id="KW-0479">Metal-binding</keyword>
<evidence type="ECO:0000256" key="4">
    <source>
        <dbReference type="ARBA" id="ARBA00022691"/>
    </source>
</evidence>
<feature type="domain" description="PHD-type" evidence="18">
    <location>
        <begin position="1804"/>
        <end position="1933"/>
    </location>
</feature>
<name>A0A1U7YWA3_NELNU</name>
<dbReference type="Proteomes" id="UP000189703">
    <property type="component" value="Unplaced"/>
</dbReference>
<evidence type="ECO:0000256" key="14">
    <source>
        <dbReference type="SAM" id="MobiDB-lite"/>
    </source>
</evidence>
<keyword evidence="4" id="KW-0949">S-adenosyl-L-methionine</keyword>
<evidence type="ECO:0000256" key="11">
    <source>
        <dbReference type="ARBA" id="ARBA00023163"/>
    </source>
</evidence>
<keyword evidence="19" id="KW-1185">Reference proteome</keyword>
<evidence type="ECO:0000256" key="13">
    <source>
        <dbReference type="PROSITE-ProRule" id="PRU00146"/>
    </source>
</evidence>
<dbReference type="GeneID" id="104588505"/>
<dbReference type="OMA" id="VHFHPWC"/>
<feature type="domain" description="SET" evidence="16">
    <location>
        <begin position="2036"/>
        <end position="2157"/>
    </location>
</feature>
<keyword evidence="12" id="KW-0539">Nucleus</keyword>
<keyword evidence="9" id="KW-0156">Chromatin regulator</keyword>
<organism evidence="19 20">
    <name type="scientific">Nelumbo nucifera</name>
    <name type="common">Sacred lotus</name>
    <dbReference type="NCBI Taxonomy" id="4432"/>
    <lineage>
        <taxon>Eukaryota</taxon>
        <taxon>Viridiplantae</taxon>
        <taxon>Streptophyta</taxon>
        <taxon>Embryophyta</taxon>
        <taxon>Tracheophyta</taxon>
        <taxon>Spermatophyta</taxon>
        <taxon>Magnoliopsida</taxon>
        <taxon>Proteales</taxon>
        <taxon>Nelumbonaceae</taxon>
        <taxon>Nelumbo</taxon>
    </lineage>
</organism>
<dbReference type="GO" id="GO:0045893">
    <property type="term" value="P:positive regulation of DNA-templated transcription"/>
    <property type="evidence" value="ECO:0000318"/>
    <property type="project" value="GO_Central"/>
</dbReference>
<dbReference type="GO" id="GO:0032259">
    <property type="term" value="P:methylation"/>
    <property type="evidence" value="ECO:0007669"/>
    <property type="project" value="UniProtKB-KW"/>
</dbReference>
<dbReference type="InterPro" id="IPR003616">
    <property type="entry name" value="Post-SET_dom"/>
</dbReference>
<evidence type="ECO:0000256" key="10">
    <source>
        <dbReference type="ARBA" id="ARBA00023015"/>
    </source>
</evidence>
<dbReference type="InterPro" id="IPR001214">
    <property type="entry name" value="SET_dom"/>
</dbReference>
<dbReference type="InParanoid" id="A0A1U7YWA3"/>
<dbReference type="eggNOG" id="KOG4443">
    <property type="taxonomic scope" value="Eukaryota"/>
</dbReference>
<dbReference type="PROSITE" id="PS51805">
    <property type="entry name" value="EPHD"/>
    <property type="match status" value="1"/>
</dbReference>
<evidence type="ECO:0000256" key="7">
    <source>
        <dbReference type="ARBA" id="ARBA00022771"/>
    </source>
</evidence>
<dbReference type="CDD" id="cd10518">
    <property type="entry name" value="SET_SETD1-like"/>
    <property type="match status" value="1"/>
</dbReference>
<evidence type="ECO:0000256" key="12">
    <source>
        <dbReference type="ARBA" id="ARBA00023242"/>
    </source>
</evidence>
<dbReference type="RefSeq" id="XP_010244758.1">
    <property type="nucleotide sequence ID" value="XM_010246456.2"/>
</dbReference>
<dbReference type="PROSITE" id="PS50016">
    <property type="entry name" value="ZF_PHD_2"/>
    <property type="match status" value="1"/>
</dbReference>
<dbReference type="PROSITE" id="PS50280">
    <property type="entry name" value="SET"/>
    <property type="match status" value="1"/>
</dbReference>
<dbReference type="SUPFAM" id="SSF82199">
    <property type="entry name" value="SET domain"/>
    <property type="match status" value="1"/>
</dbReference>
<keyword evidence="3" id="KW-0808">Transferase</keyword>
<dbReference type="PANTHER" id="PTHR45838:SF4">
    <property type="entry name" value="HISTONE-LYSINE N-METHYLTRANSFERASE TRITHORAX"/>
    <property type="match status" value="1"/>
</dbReference>
<evidence type="ECO:0000313" key="20">
    <source>
        <dbReference type="RefSeq" id="XP_010244758.1"/>
    </source>
</evidence>
<keyword evidence="6" id="KW-0677">Repeat</keyword>
<evidence type="ECO:0000256" key="6">
    <source>
        <dbReference type="ARBA" id="ARBA00022737"/>
    </source>
</evidence>
<dbReference type="STRING" id="4432.A0A1U7YWA3"/>
<dbReference type="InterPro" id="IPR019787">
    <property type="entry name" value="Znf_PHD-finger"/>
</dbReference>
<keyword evidence="11" id="KW-0804">Transcription</keyword>
<keyword evidence="10" id="KW-0805">Transcription regulation</keyword>
<dbReference type="Pfam" id="PF16135">
    <property type="entry name" value="TDBD"/>
    <property type="match status" value="1"/>
</dbReference>
<keyword evidence="2" id="KW-0489">Methyltransferase</keyword>
<evidence type="ECO:0000259" key="15">
    <source>
        <dbReference type="PROSITE" id="PS50016"/>
    </source>
</evidence>
<dbReference type="eggNOG" id="KOG0954">
    <property type="taxonomic scope" value="Eukaryota"/>
</dbReference>
<dbReference type="InterPro" id="IPR001965">
    <property type="entry name" value="Znf_PHD"/>
</dbReference>
<feature type="region of interest" description="Disordered" evidence="14">
    <location>
        <begin position="679"/>
        <end position="703"/>
    </location>
</feature>
<dbReference type="KEGG" id="nnu:104588505"/>
<dbReference type="GO" id="GO:0042800">
    <property type="term" value="F:histone H3K4 methyltransferase activity"/>
    <property type="evidence" value="ECO:0000318"/>
    <property type="project" value="GO_Central"/>
</dbReference>
<dbReference type="InterPro" id="IPR013083">
    <property type="entry name" value="Znf_RING/FYVE/PHD"/>
</dbReference>
<sequence length="2181" mass="239910">MDNSWQSKCSSSWQQSAAPALPSPSQLLPQGSRNQMEINAGHPFQSYSVQELNFTNREVMQEPLVFSTLNLGSSTSSKPELANSFLALLSGSSSQLQSEFQQLSNSKSTMIASKLPIHDISVMVNRAGCGGPITPSVQFSQPQGNENMRNDADVCPIAPSKIISTASCGRVSVLHDNLQMASLNCQNVGSPKTSIHHTVQGNERGVNPRWGWFSSTNPSAQLHTKNIQASINIPSETKAAGLDHSSTTRRHPRVFCLGTSGDLLLSNTGLIGVVCLCHNLHMSISKFCEHSGLCAVNPGDAVRLESGETISQWRRLYFHKFGIRVPDDHSGWDWPEEFLATSGLVKYQTTVPDMHKNSEMFQPVDSLGELARPGKYWNNILSSRNQHTQQSAVQKPANNIMHYAQQRNSQEENNLLVKNSIGTSHNVLPAMVDKQIIEENPISRGLTMPTSAHNKRRQDNGYQSISDYIDFITKGGNLFVSNPSLGCLKSPGTNSDTNRCNSSREAFIMDRDGMPSNIELRLGQPSQQSCTMCTSVLPAAGPQPLDTLGNSQKSQFQGHLIHSMFNPRVTEESRQNVRCNPSDATMSYGRETECQVNPMHHALGSSNTIYPAKVEQFKTDATKNSLISMFLSHLNAASGGDIQPQAACNIVSSNEQFMPGVPCNESHISKCDPAALQWNRSEGTERQSGKQGPGLHNQMDKGKGVRVSDNCYFVPPRISSVFHSKQVPNSGPSTGVIGGYCLPGSSTVYERQSSVVGQPSAMLLDANRQSNQFGKVSCTGSSGHLDHAFLRSIHSSLATAGSDMPVSVISVGSSSATSMSRPNLMPAFSNKEGMNVNPHLLDENLRLLVLKHIAELSKRENAIASHDMNPEQVRLHSFSSTELQRKGIMEDPFAAEESREGPYPKSKQDTSKVSKPLQSCSNCYTSGGVGKLADVGDLNNWCNSSAISAQGVATHCKEPDIQFLSSHDALTYEQPLLRLGRMGNTATASVEHGKHCHKEPNSSFPGKCSCAVHSVCLAGNCILRCEGSHDTYKEHVGTVGGKSSMLVPSLFDNGHAIPEEKANAVGQNENLKSQLELPMNDYHATQWRDVPGKVMGVCNSAHVKKVTEDVVLDDRGNVEDQFADTAAIGLKRSLQEAESLKEQQMSNVCSGCSAPAVTEVSVEVNNMDSYTVVAGDARYMNDLVVDEGSGIEKCWSSDDSLDSESGETLRVTGKIEKIKGLSSALPNQSLRGLNEVKVKSLYNSKKVRNRLHAGFTFNDNINHAQQLQRELKHGKKKKAMKWKRLDATCPDSGLSSVHYDYPKLTGYTELNLCSSKEMQMPYRSDHGMPKTRIYSNGPSSLKRKRSALSSAKTLSQKRDLYGLDGHQREWENDHQTQANDDLSFLREPRLSGGKNLKQDWTMDMNKKLKKLDMNCVITEKASKYNSLTCIKNTANSQVDTCDKTARPVVCGNSGIISNGKLAEGIAKPPKILSLSTILKKTRKCSITEDEPSLATMLDIKKTNSKRRKVCHDDQSMLKKEGENKASKTAVQNGLEPGTSIKEAKDGCYGRTEVHASEISILRKEHNDGSNKKHGALHNLSSVRLKPKFKEMRKRSLYELTTKGKIPSSVKLSLTNISKCKLESKCISSGLSSLKDAEDSQDQTDEMYQEYSKSIKERTYQAFILDSDAFCCVCGSSNKDETNCLLECSHCLIKVHQACYGVSKVPKGRWCCRPCKTNSKNIVCVLCGYEGGAMTRALRSCNIVKSLLKAWNIIRDSKTKGSMPLSRMLPDESNASGASDSGRETDSIPVTRPVENKQLPAAVLKRDLKNHANVGVSSGSPNNFQVQNTITAGVYDLSVTQWVHMVCGLWTPGTRCPNVDTMSAFDVSGASRPGKNVVCSMCKRPGGSCINCRVVNCSVQFHPWCAHQKGLLQSEVEGADNEKVGFYGRCMIHAAQHLCDSDIHLADTKTDSAEKNEATCARTEGYKGRKRDGFRHNLPGQSNKNGGCLVPQEQINAWLHINGQKSCTRGFLKPLPSDVEYDCRKEYARYKQAKGWKHLVVYKSGIHALGLYTSRFIARGAMVVEYVGEIVGLRVADKREVEYQSGRRLQYKSACYFFRIDKEHIIDATRKGGIARFVNHSCLPNCVAKVISVRNEKKVVFFAERDINPGEEITYDYHFNHEDEGKKIPCFCNSKNCRRYLN</sequence>
<proteinExistence type="predicted"/>
<dbReference type="SMART" id="SM00508">
    <property type="entry name" value="PostSET"/>
    <property type="match status" value="1"/>
</dbReference>
<dbReference type="FunFam" id="2.170.270.10:FF:000086">
    <property type="entry name" value="Histone-lysine N-methyltransferase"/>
    <property type="match status" value="1"/>
</dbReference>
<dbReference type="CDD" id="cd15571">
    <property type="entry name" value="ePHD"/>
    <property type="match status" value="1"/>
</dbReference>
<gene>
    <name evidence="20" type="primary">LOC104588505</name>
</gene>
<dbReference type="OrthoDB" id="308383at2759"/>
<dbReference type="InterPro" id="IPR011011">
    <property type="entry name" value="Znf_FYVE_PHD"/>
</dbReference>